<dbReference type="InterPro" id="IPR012767">
    <property type="entry name" value="Trehalose_TreY"/>
</dbReference>
<organism evidence="2 3">
    <name type="scientific">Rhodovulum sulfidophilum</name>
    <name type="common">Rhodobacter sulfidophilus</name>
    <dbReference type="NCBI Taxonomy" id="35806"/>
    <lineage>
        <taxon>Bacteria</taxon>
        <taxon>Pseudomonadati</taxon>
        <taxon>Pseudomonadota</taxon>
        <taxon>Alphaproteobacteria</taxon>
        <taxon>Rhodobacterales</taxon>
        <taxon>Paracoccaceae</taxon>
        <taxon>Rhodovulum</taxon>
    </lineage>
</organism>
<dbReference type="CDD" id="cd11336">
    <property type="entry name" value="AmyAc_MTSase"/>
    <property type="match status" value="1"/>
</dbReference>
<comment type="caution">
    <text evidence="2">The sequence shown here is derived from an EMBL/GenBank/DDBJ whole genome shotgun (WGS) entry which is preliminary data.</text>
</comment>
<dbReference type="Proteomes" id="UP000249185">
    <property type="component" value="Unassembled WGS sequence"/>
</dbReference>
<dbReference type="GO" id="GO:0047470">
    <property type="term" value="F:(1,4)-alpha-D-glucan 1-alpha-D-glucosylmutase activity"/>
    <property type="evidence" value="ECO:0007669"/>
    <property type="project" value="TreeGrafter"/>
</dbReference>
<dbReference type="AlphaFoldDB" id="A0A2W5PTJ1"/>
<feature type="domain" description="Glycosyl hydrolase family 13 catalytic" evidence="1">
    <location>
        <begin position="12"/>
        <end position="760"/>
    </location>
</feature>
<dbReference type="InterPro" id="IPR017853">
    <property type="entry name" value="GH"/>
</dbReference>
<dbReference type="Gene3D" id="3.20.20.80">
    <property type="entry name" value="Glycosidases"/>
    <property type="match status" value="3"/>
</dbReference>
<evidence type="ECO:0000313" key="2">
    <source>
        <dbReference type="EMBL" id="PZQ45753.1"/>
    </source>
</evidence>
<proteinExistence type="predicted"/>
<dbReference type="GO" id="GO:0005992">
    <property type="term" value="P:trehalose biosynthetic process"/>
    <property type="evidence" value="ECO:0007669"/>
    <property type="project" value="TreeGrafter"/>
</dbReference>
<accession>A0A2W5PTJ1</accession>
<dbReference type="PANTHER" id="PTHR10357:SF216">
    <property type="entry name" value="MALTOOLIGOSYL TREHALOSE SYNTHASE-RELATED"/>
    <property type="match status" value="1"/>
</dbReference>
<protein>
    <submittedName>
        <fullName evidence="2">Malto-oligosyltrehalose synthase</fullName>
    </submittedName>
</protein>
<dbReference type="InterPro" id="IPR006047">
    <property type="entry name" value="GH13_cat_dom"/>
</dbReference>
<dbReference type="EMBL" id="QFPW01000040">
    <property type="protein sequence ID" value="PZQ45753.1"/>
    <property type="molecule type" value="Genomic_DNA"/>
</dbReference>
<name>A0A2W5PTJ1_RHOSU</name>
<sequence length="880" mass="94343">MSPPLRATYRVQLSPACGFRAAAGLAPYLAALGISHLYASPIFAARPGSAHGYDGIDPNRLNPELGTPEDFRAMVAALRAQGLGLIVDFVPNHMGIGGDSNKFWREVLEWGEASPFARWFDIDWASPVPGLAGKVLAPLLGAQYGVALAEGDLALRFDPAQGAFAIWAYDTHELPVRPEDYAGILERAELPGLAADCAAAAEAGPGAAWAAARAGLASAAARPETAAAITRTLAAFRDPGTLHALIERQRWRVSAHSFDREAINYRRFFLVNELAGLRVEDPEVFAATHALLIELIDAGLVDGVRIDHIDGLRDPKGYLDRLRGATRRPVPLHVEKILAFDERLPPDWDVEGTTGYEFANLVLGLLLNPAGEAALSEDYRAFTGHSEPPETVVRAAKIEIMADGMAPEIEGVARRLRALAGEDPRTCDLGLTGFRRAVVAVVAAFDAYRTYADADGISDADRARIERAVAQARAAEPALDPALFDLLARVMTLETPGEPAREIAFRLQQITGPVTAKGLEDTALYRFDRLIALNEVGSEPGRLGVSLAEFHAANAERAGREPRMLLATSTHDTKRGEDARTRIAAIAADPSFWRDRALDWRARLGPAAEEIDPNELYFFFQLLLGAWPVEWDGAPPEPAALDALRERVAAAMLKSVREAGRNTRWSFGDPGYEAALAALVDRALDPADPAGFLADFAAAAARFGEIGRGLSIVQTALKLTVPGVPDIYQGAEFWDQSLVDPDNRRPVDFAARAAALAEARPFDGARGGAADKLALVARLLDLRRRDPALFDEGGYEPVAIDAEGRVCGFVRRRAGAVLFVAAALGWTRATAERFAPARPPEALAAAPRWIDALTGAPADPGAISFRSGPVVVLVPGEAAP</sequence>
<reference evidence="2 3" key="1">
    <citation type="submission" date="2017-08" db="EMBL/GenBank/DDBJ databases">
        <title>Infants hospitalized years apart are colonized by the same room-sourced microbial strains.</title>
        <authorList>
            <person name="Brooks B."/>
            <person name="Olm M.R."/>
            <person name="Firek B.A."/>
            <person name="Baker R."/>
            <person name="Thomas B.C."/>
            <person name="Morowitz M.J."/>
            <person name="Banfield J.F."/>
        </authorList>
    </citation>
    <scope>NUCLEOTIDE SEQUENCE [LARGE SCALE GENOMIC DNA]</scope>
    <source>
        <strain evidence="2">S2_005_002_R2_34</strain>
    </source>
</reference>
<dbReference type="NCBIfam" id="TIGR02401">
    <property type="entry name" value="trehalose_TreY"/>
    <property type="match status" value="1"/>
</dbReference>
<dbReference type="SMART" id="SM00642">
    <property type="entry name" value="Aamy"/>
    <property type="match status" value="1"/>
</dbReference>
<dbReference type="Gene3D" id="1.10.10.470">
    <property type="entry name" value="Maltooligosyl trehalose synthase, domain 4"/>
    <property type="match status" value="1"/>
</dbReference>
<evidence type="ECO:0000259" key="1">
    <source>
        <dbReference type="SMART" id="SM00642"/>
    </source>
</evidence>
<dbReference type="GO" id="GO:0030980">
    <property type="term" value="P:alpha-glucan catabolic process"/>
    <property type="evidence" value="ECO:0007669"/>
    <property type="project" value="TreeGrafter"/>
</dbReference>
<dbReference type="Pfam" id="PF00128">
    <property type="entry name" value="Alpha-amylase"/>
    <property type="match status" value="1"/>
</dbReference>
<gene>
    <name evidence="2" type="primary">treY</name>
    <name evidence="2" type="ORF">DI556_22095</name>
</gene>
<evidence type="ECO:0000313" key="3">
    <source>
        <dbReference type="Proteomes" id="UP000249185"/>
    </source>
</evidence>
<dbReference type="SUPFAM" id="SSF51445">
    <property type="entry name" value="(Trans)glycosidases"/>
    <property type="match status" value="1"/>
</dbReference>
<dbReference type="PANTHER" id="PTHR10357">
    <property type="entry name" value="ALPHA-AMYLASE FAMILY MEMBER"/>
    <property type="match status" value="1"/>
</dbReference>
<dbReference type="InterPro" id="IPR013797">
    <property type="entry name" value="Maltooligo_trehalose_synth_4"/>
</dbReference>